<evidence type="ECO:0000313" key="2">
    <source>
        <dbReference type="Proteomes" id="UP001501343"/>
    </source>
</evidence>
<evidence type="ECO:0008006" key="3">
    <source>
        <dbReference type="Google" id="ProtNLM"/>
    </source>
</evidence>
<gene>
    <name evidence="1" type="ORF">GCM10009775_35980</name>
</gene>
<evidence type="ECO:0000313" key="1">
    <source>
        <dbReference type="EMBL" id="GAA1940940.1"/>
    </source>
</evidence>
<dbReference type="SUPFAM" id="SSF55331">
    <property type="entry name" value="Tautomerase/MIF"/>
    <property type="match status" value="1"/>
</dbReference>
<sequence>MPLVKVNLRKGRSRAEKQAIGEAIQAALVAGLGVPDEDLYQIFNELSQDDFRHTDGYLGLNYTHQLLVIEITFLVGRTDDVKKALLADINRNLVASGVVGPDDVFITITEIGLANISFGRGLAQRAPVEEAPSSVRLAP</sequence>
<proteinExistence type="predicted"/>
<protein>
    <recommendedName>
        <fullName evidence="3">Tautomerase family protein</fullName>
    </recommendedName>
</protein>
<dbReference type="InterPro" id="IPR037479">
    <property type="entry name" value="Tauto_MSAD"/>
</dbReference>
<reference evidence="2" key="1">
    <citation type="journal article" date="2019" name="Int. J. Syst. Evol. Microbiol.">
        <title>The Global Catalogue of Microorganisms (GCM) 10K type strain sequencing project: providing services to taxonomists for standard genome sequencing and annotation.</title>
        <authorList>
            <consortium name="The Broad Institute Genomics Platform"/>
            <consortium name="The Broad Institute Genome Sequencing Center for Infectious Disease"/>
            <person name="Wu L."/>
            <person name="Ma J."/>
        </authorList>
    </citation>
    <scope>NUCLEOTIDE SEQUENCE [LARGE SCALE GENOMIC DNA]</scope>
    <source>
        <strain evidence="2">JCM 14900</strain>
    </source>
</reference>
<organism evidence="1 2">
    <name type="scientific">Microbacterium aoyamense</name>
    <dbReference type="NCBI Taxonomy" id="344166"/>
    <lineage>
        <taxon>Bacteria</taxon>
        <taxon>Bacillati</taxon>
        <taxon>Actinomycetota</taxon>
        <taxon>Actinomycetes</taxon>
        <taxon>Micrococcales</taxon>
        <taxon>Microbacteriaceae</taxon>
        <taxon>Microbacterium</taxon>
    </lineage>
</organism>
<comment type="caution">
    <text evidence="1">The sequence shown here is derived from an EMBL/GenBank/DDBJ whole genome shotgun (WGS) entry which is preliminary data.</text>
</comment>
<dbReference type="PANTHER" id="PTHR38460">
    <property type="entry name" value="TAUTOMERASE YOLI-RELATED"/>
    <property type="match status" value="1"/>
</dbReference>
<dbReference type="Gene3D" id="3.30.429.10">
    <property type="entry name" value="Macrophage Migration Inhibitory Factor"/>
    <property type="match status" value="1"/>
</dbReference>
<dbReference type="InterPro" id="IPR014347">
    <property type="entry name" value="Tautomerase/MIF_sf"/>
</dbReference>
<dbReference type="Pfam" id="PF14552">
    <property type="entry name" value="Tautomerase_2"/>
    <property type="match status" value="1"/>
</dbReference>
<dbReference type="EMBL" id="BAAAOF010000009">
    <property type="protein sequence ID" value="GAA1940940.1"/>
    <property type="molecule type" value="Genomic_DNA"/>
</dbReference>
<dbReference type="RefSeq" id="WP_248151582.1">
    <property type="nucleotide sequence ID" value="NZ_BAAAOF010000009.1"/>
</dbReference>
<keyword evidence="2" id="KW-1185">Reference proteome</keyword>
<accession>A0ABP5BEE2</accession>
<name>A0ABP5BEE2_9MICO</name>
<dbReference type="Proteomes" id="UP001501343">
    <property type="component" value="Unassembled WGS sequence"/>
</dbReference>
<dbReference type="PANTHER" id="PTHR38460:SF1">
    <property type="entry name" value="TAUTOMERASE YOLI-RELATED"/>
    <property type="match status" value="1"/>
</dbReference>